<dbReference type="EMBL" id="JADIMX010000091">
    <property type="protein sequence ID" value="MBO8434652.1"/>
    <property type="molecule type" value="Genomic_DNA"/>
</dbReference>
<feature type="transmembrane region" description="Helical" evidence="1">
    <location>
        <begin position="121"/>
        <end position="144"/>
    </location>
</feature>
<name>A0A9D9DXA3_9FIRM</name>
<keyword evidence="1" id="KW-0812">Transmembrane</keyword>
<accession>A0A9D9DXA3</accession>
<keyword evidence="1" id="KW-0472">Membrane</keyword>
<reference evidence="3" key="2">
    <citation type="journal article" date="2021" name="PeerJ">
        <title>Extensive microbial diversity within the chicken gut microbiome revealed by metagenomics and culture.</title>
        <authorList>
            <person name="Gilroy R."/>
            <person name="Ravi A."/>
            <person name="Getino M."/>
            <person name="Pursley I."/>
            <person name="Horton D.L."/>
            <person name="Alikhan N.F."/>
            <person name="Baker D."/>
            <person name="Gharbi K."/>
            <person name="Hall N."/>
            <person name="Watson M."/>
            <person name="Adriaenssens E.M."/>
            <person name="Foster-Nyarko E."/>
            <person name="Jarju S."/>
            <person name="Secka A."/>
            <person name="Antonio M."/>
            <person name="Oren A."/>
            <person name="Chaudhuri R.R."/>
            <person name="La Ragione R."/>
            <person name="Hildebrand F."/>
            <person name="Pallen M.J."/>
        </authorList>
    </citation>
    <scope>NUCLEOTIDE SEQUENCE</scope>
    <source>
        <strain evidence="3">F6-4510</strain>
    </source>
</reference>
<evidence type="ECO:0000313" key="3">
    <source>
        <dbReference type="EMBL" id="MBO8434652.1"/>
    </source>
</evidence>
<dbReference type="InterPro" id="IPR006976">
    <property type="entry name" value="VanZ-like"/>
</dbReference>
<feature type="transmembrane region" description="Helical" evidence="1">
    <location>
        <begin position="36"/>
        <end position="54"/>
    </location>
</feature>
<keyword evidence="1" id="KW-1133">Transmembrane helix</keyword>
<dbReference type="Pfam" id="PF04892">
    <property type="entry name" value="VanZ"/>
    <property type="match status" value="1"/>
</dbReference>
<dbReference type="AlphaFoldDB" id="A0A9D9DXA3"/>
<organism evidence="3 4">
    <name type="scientific">Candidatus Fimicola merdigallinarum</name>
    <dbReference type="NCBI Taxonomy" id="2840819"/>
    <lineage>
        <taxon>Bacteria</taxon>
        <taxon>Bacillati</taxon>
        <taxon>Bacillota</taxon>
        <taxon>Clostridia</taxon>
        <taxon>Lachnospirales</taxon>
        <taxon>Lachnospiraceae</taxon>
        <taxon>Lachnospiraceae incertae sedis</taxon>
        <taxon>Candidatus Fimicola</taxon>
    </lineage>
</organism>
<feature type="domain" description="VanZ-like" evidence="2">
    <location>
        <begin position="44"/>
        <end position="173"/>
    </location>
</feature>
<proteinExistence type="predicted"/>
<gene>
    <name evidence="3" type="ORF">IAC55_04945</name>
</gene>
<feature type="transmembrane region" description="Helical" evidence="1">
    <location>
        <begin position="156"/>
        <end position="174"/>
    </location>
</feature>
<evidence type="ECO:0000259" key="2">
    <source>
        <dbReference type="Pfam" id="PF04892"/>
    </source>
</evidence>
<feature type="transmembrane region" description="Helical" evidence="1">
    <location>
        <begin position="6"/>
        <end position="24"/>
    </location>
</feature>
<sequence>MEILIMILGIMAIGICIILCGYLISKLSVKVSYKNILKIILCSIYALAIYKFLFRPYMLSGNGDFTLYEYFTRTLSLKPFHTLSIYLEDKNYFPIFGSIAITVPMYPLVSFNVTDVFSKKSYFIIPLIFIILIEPIQLLTNIVTRFPNWVIDIDDLILNLIGYLIGFILTKIAYKIFSGVHKNNYKVVNA</sequence>
<reference evidence="3" key="1">
    <citation type="submission" date="2020-10" db="EMBL/GenBank/DDBJ databases">
        <authorList>
            <person name="Gilroy R."/>
        </authorList>
    </citation>
    <scope>NUCLEOTIDE SEQUENCE</scope>
    <source>
        <strain evidence="3">F6-4510</strain>
    </source>
</reference>
<protein>
    <submittedName>
        <fullName evidence="3">VanZ family protein</fullName>
    </submittedName>
</protein>
<comment type="caution">
    <text evidence="3">The sequence shown here is derived from an EMBL/GenBank/DDBJ whole genome shotgun (WGS) entry which is preliminary data.</text>
</comment>
<evidence type="ECO:0000256" key="1">
    <source>
        <dbReference type="SAM" id="Phobius"/>
    </source>
</evidence>
<dbReference type="Proteomes" id="UP000823611">
    <property type="component" value="Unassembled WGS sequence"/>
</dbReference>
<feature type="transmembrane region" description="Helical" evidence="1">
    <location>
        <begin position="92"/>
        <end position="109"/>
    </location>
</feature>
<evidence type="ECO:0000313" key="4">
    <source>
        <dbReference type="Proteomes" id="UP000823611"/>
    </source>
</evidence>